<dbReference type="EMBL" id="LNZH02000194">
    <property type="protein sequence ID" value="OCB87159.1"/>
    <property type="molecule type" value="Genomic_DNA"/>
</dbReference>
<feature type="transmembrane region" description="Helical" evidence="2">
    <location>
        <begin position="158"/>
        <end position="179"/>
    </location>
</feature>
<feature type="transmembrane region" description="Helical" evidence="2">
    <location>
        <begin position="185"/>
        <end position="205"/>
    </location>
</feature>
<feature type="transmembrane region" description="Helical" evidence="2">
    <location>
        <begin position="5"/>
        <end position="24"/>
    </location>
</feature>
<evidence type="ECO:0000256" key="2">
    <source>
        <dbReference type="SAM" id="Phobius"/>
    </source>
</evidence>
<feature type="region of interest" description="Disordered" evidence="1">
    <location>
        <begin position="270"/>
        <end position="305"/>
    </location>
</feature>
<keyword evidence="2" id="KW-0472">Membrane</keyword>
<feature type="transmembrane region" description="Helical" evidence="2">
    <location>
        <begin position="85"/>
        <end position="105"/>
    </location>
</feature>
<dbReference type="AlphaFoldDB" id="A0A9Q5HWB9"/>
<dbReference type="Proteomes" id="UP000757232">
    <property type="component" value="Unassembled WGS sequence"/>
</dbReference>
<organism evidence="4 5">
    <name type="scientific">Sanghuangporus baumii</name>
    <name type="common">Phellinus baumii</name>
    <dbReference type="NCBI Taxonomy" id="108892"/>
    <lineage>
        <taxon>Eukaryota</taxon>
        <taxon>Fungi</taxon>
        <taxon>Dikarya</taxon>
        <taxon>Basidiomycota</taxon>
        <taxon>Agaricomycotina</taxon>
        <taxon>Agaricomycetes</taxon>
        <taxon>Hymenochaetales</taxon>
        <taxon>Hymenochaetaceae</taxon>
        <taxon>Sanghuangporus</taxon>
    </lineage>
</organism>
<dbReference type="PANTHER" id="PTHR40465">
    <property type="entry name" value="CHROMOSOME 1, WHOLE GENOME SHOTGUN SEQUENCE"/>
    <property type="match status" value="1"/>
</dbReference>
<evidence type="ECO:0000313" key="4">
    <source>
        <dbReference type="EMBL" id="OCB87159.1"/>
    </source>
</evidence>
<feature type="transmembrane region" description="Helical" evidence="2">
    <location>
        <begin position="44"/>
        <end position="73"/>
    </location>
</feature>
<dbReference type="PANTHER" id="PTHR40465:SF1">
    <property type="entry name" value="DUF6534 DOMAIN-CONTAINING PROTEIN"/>
    <property type="match status" value="1"/>
</dbReference>
<keyword evidence="2" id="KW-1133">Transmembrane helix</keyword>
<comment type="caution">
    <text evidence="4">The sequence shown here is derived from an EMBL/GenBank/DDBJ whole genome shotgun (WGS) entry which is preliminary data.</text>
</comment>
<proteinExistence type="predicted"/>
<feature type="transmembrane region" description="Helical" evidence="2">
    <location>
        <begin position="125"/>
        <end position="146"/>
    </location>
</feature>
<keyword evidence="5" id="KW-1185">Reference proteome</keyword>
<sequence length="305" mass="34418">MGVLYLGVMLAMGLWGMSTVQMYYYYNNYLRDPMWIKLLYANSAFLDVIVDTLLIEVLFNGLIVFLVQAFFLLRVWRLSQKNIPVIVVLGGLILASLALSIVYTVRALEIRVFSRLTEIYALNRSINVINAVTDVALAAALIYLLQQSRTGFKRSNHIINRLIFFSLNTGLLTSIDAIVTLIMNTVYGSTFLYILFFLNISRLYTNSFMATLNSRKAFRGLDDSIDGESFSLSQSRYRARTVDVETPAGLKASNRTHALSVKVNTETVMTQDQDESTVKHGTPAESLNDISYHYDDSKPTSYSIQ</sequence>
<accession>A0A9Q5HWB9</accession>
<evidence type="ECO:0000259" key="3">
    <source>
        <dbReference type="Pfam" id="PF20152"/>
    </source>
</evidence>
<evidence type="ECO:0000313" key="5">
    <source>
        <dbReference type="Proteomes" id="UP000757232"/>
    </source>
</evidence>
<name>A0A9Q5HWB9_SANBA</name>
<dbReference type="OrthoDB" id="3263055at2759"/>
<dbReference type="Pfam" id="PF20152">
    <property type="entry name" value="DUF6534"/>
    <property type="match status" value="1"/>
</dbReference>
<reference evidence="4" key="1">
    <citation type="submission" date="2016-06" db="EMBL/GenBank/DDBJ databases">
        <title>Draft Genome sequence of the fungus Inonotus baumii.</title>
        <authorList>
            <person name="Zhu H."/>
            <person name="Lin W."/>
        </authorList>
    </citation>
    <scope>NUCLEOTIDE SEQUENCE</scope>
    <source>
        <strain evidence="4">821</strain>
    </source>
</reference>
<gene>
    <name evidence="4" type="ORF">A7U60_g5673</name>
</gene>
<dbReference type="InterPro" id="IPR045339">
    <property type="entry name" value="DUF6534"/>
</dbReference>
<protein>
    <recommendedName>
        <fullName evidence="3">DUF6534 domain-containing protein</fullName>
    </recommendedName>
</protein>
<keyword evidence="2" id="KW-0812">Transmembrane</keyword>
<evidence type="ECO:0000256" key="1">
    <source>
        <dbReference type="SAM" id="MobiDB-lite"/>
    </source>
</evidence>
<feature type="domain" description="DUF6534" evidence="3">
    <location>
        <begin position="131"/>
        <end position="216"/>
    </location>
</feature>